<keyword evidence="4" id="KW-0805">Transcription regulation</keyword>
<dbReference type="Pfam" id="PF26594">
    <property type="entry name" value="KH_NusA_2nd"/>
    <property type="match status" value="1"/>
</dbReference>
<dbReference type="InterPro" id="IPR009019">
    <property type="entry name" value="KH_sf_prok-type"/>
</dbReference>
<dbReference type="PROSITE" id="PS50084">
    <property type="entry name" value="KH_TYPE_1"/>
    <property type="match status" value="1"/>
</dbReference>
<dbReference type="GO" id="GO:0031564">
    <property type="term" value="P:transcription antitermination"/>
    <property type="evidence" value="ECO:0007669"/>
    <property type="project" value="InterPro"/>
</dbReference>
<keyword evidence="5" id="KW-0804">Transcription</keyword>
<dbReference type="GO" id="GO:0005829">
    <property type="term" value="C:cytosol"/>
    <property type="evidence" value="ECO:0007669"/>
    <property type="project" value="TreeGrafter"/>
</dbReference>
<dbReference type="PANTHER" id="PTHR22648:SF0">
    <property type="entry name" value="TRANSCRIPTION TERMINATION_ANTITERMINATION PROTEIN NUSA"/>
    <property type="match status" value="1"/>
</dbReference>
<keyword evidence="2" id="KW-0963">Cytoplasm</keyword>
<feature type="domain" description="NusA-like second KH" evidence="6">
    <location>
        <begin position="27"/>
        <end position="91"/>
    </location>
</feature>
<keyword evidence="3" id="KW-0694">RNA-binding</keyword>
<dbReference type="AlphaFoldDB" id="A0A3B0TEM8"/>
<dbReference type="PANTHER" id="PTHR22648">
    <property type="entry name" value="TRANSCRIPTION TERMINATION FACTOR NUSA"/>
    <property type="match status" value="1"/>
</dbReference>
<dbReference type="InterPro" id="IPR030842">
    <property type="entry name" value="TF_NusA_bacterial"/>
</dbReference>
<evidence type="ECO:0000256" key="4">
    <source>
        <dbReference type="ARBA" id="ARBA00023015"/>
    </source>
</evidence>
<evidence type="ECO:0000313" key="7">
    <source>
        <dbReference type="EMBL" id="VAW16398.1"/>
    </source>
</evidence>
<accession>A0A3B0TEM8</accession>
<keyword evidence="1" id="KW-0806">Transcription termination</keyword>
<sequence length="157" mass="17747">KGSRIHGIVRELGNENIDVINYTKIDEQFIKRALSPAKVVSIKMHEAVDDKKPRVDVFLKPEEVSKAIGKGGVNIRLASQLTGYEIDVQREGVEDDVELTEFSDEIEGWVIEELKNIGLDTAKSVLDLDIGELVKRTDLEEETIIEVQRILKEEFES</sequence>
<evidence type="ECO:0000256" key="1">
    <source>
        <dbReference type="ARBA" id="ARBA00022472"/>
    </source>
</evidence>
<evidence type="ECO:0000256" key="3">
    <source>
        <dbReference type="ARBA" id="ARBA00022884"/>
    </source>
</evidence>
<evidence type="ECO:0000256" key="2">
    <source>
        <dbReference type="ARBA" id="ARBA00022490"/>
    </source>
</evidence>
<organism evidence="7">
    <name type="scientific">hydrothermal vent metagenome</name>
    <dbReference type="NCBI Taxonomy" id="652676"/>
    <lineage>
        <taxon>unclassified sequences</taxon>
        <taxon>metagenomes</taxon>
        <taxon>ecological metagenomes</taxon>
    </lineage>
</organism>
<evidence type="ECO:0000259" key="6">
    <source>
        <dbReference type="Pfam" id="PF26594"/>
    </source>
</evidence>
<dbReference type="Gene3D" id="3.30.300.20">
    <property type="match status" value="1"/>
</dbReference>
<dbReference type="InterPro" id="IPR015946">
    <property type="entry name" value="KH_dom-like_a/b"/>
</dbReference>
<dbReference type="GO" id="GO:0003723">
    <property type="term" value="F:RNA binding"/>
    <property type="evidence" value="ECO:0007669"/>
    <property type="project" value="UniProtKB-KW"/>
</dbReference>
<name>A0A3B0TEM8_9ZZZZ</name>
<gene>
    <name evidence="7" type="ORF">MNBD_BACTEROID05-1269</name>
</gene>
<dbReference type="SUPFAM" id="SSF54814">
    <property type="entry name" value="Prokaryotic type KH domain (KH-domain type II)"/>
    <property type="match status" value="1"/>
</dbReference>
<dbReference type="InterPro" id="IPR058582">
    <property type="entry name" value="KH_NusA_2nd"/>
</dbReference>
<dbReference type="CDD" id="cd22529">
    <property type="entry name" value="KH-II_NusA_rpt2"/>
    <property type="match status" value="1"/>
</dbReference>
<protein>
    <submittedName>
        <fullName evidence="7">Transcription termination protein NusA</fullName>
    </submittedName>
</protein>
<reference evidence="7" key="1">
    <citation type="submission" date="2018-06" db="EMBL/GenBank/DDBJ databases">
        <authorList>
            <person name="Zhirakovskaya E."/>
        </authorList>
    </citation>
    <scope>NUCLEOTIDE SEQUENCE</scope>
</reference>
<dbReference type="EMBL" id="UOEN01000321">
    <property type="protein sequence ID" value="VAW16398.1"/>
    <property type="molecule type" value="Genomic_DNA"/>
</dbReference>
<proteinExistence type="predicted"/>
<feature type="non-terminal residue" evidence="7">
    <location>
        <position position="1"/>
    </location>
</feature>
<dbReference type="GO" id="GO:0006353">
    <property type="term" value="P:DNA-templated transcription termination"/>
    <property type="evidence" value="ECO:0007669"/>
    <property type="project" value="UniProtKB-KW"/>
</dbReference>
<evidence type="ECO:0000256" key="5">
    <source>
        <dbReference type="ARBA" id="ARBA00023163"/>
    </source>
</evidence>